<protein>
    <submittedName>
        <fullName evidence="3">Nonstructural protein</fullName>
    </submittedName>
</protein>
<dbReference type="InterPro" id="IPR053928">
    <property type="entry name" value="NS-S_N_bunyaviral"/>
</dbReference>
<feature type="domain" description="Nonstructural protein NS-S N-terminal bunyaviral" evidence="1">
    <location>
        <begin position="1"/>
        <end position="340"/>
    </location>
</feature>
<evidence type="ECO:0000259" key="2">
    <source>
        <dbReference type="Pfam" id="PF23017"/>
    </source>
</evidence>
<keyword evidence="4" id="KW-1185">Reference proteome</keyword>
<dbReference type="PIRSF" id="PIRSF003958">
    <property type="entry name" value="NS-S_TospoV"/>
    <property type="match status" value="1"/>
</dbReference>
<dbReference type="RefSeq" id="YP_010086065.1">
    <property type="nucleotide sequence ID" value="NC_055299.1"/>
</dbReference>
<dbReference type="Proteomes" id="UP000501057">
    <property type="component" value="Genome"/>
</dbReference>
<name>A0A3B8DML8_9VIRU</name>
<accession>A0A3B8DML8</accession>
<sequence>MSTSVYESIIQTKASVWGSTASGKSIVDSYWIHEFLTGSPLIQTQLYSDSRSKSSFGYTTRVGDLPSEEKEILSQHLYIPIFDDIDFNININDSVMTVSVCSNTVNANGVKHQGHLKVLSLAQLHSIEPTMSRSDIADRFRLQEKDVIPNDRYIDAANKGSLSCVKEHSYKVEMCHNQALGKVNVLSPNRNVHEWLYSFKPAFNQIESNNRTVNSLAVKSLLMSAENNIMPNSQAFVKASTGSQFKLNLWLRIPKVLKQVSIQKLFKVAEDETDKSFYLSIACIPNHNSVETALNVTIICKHQLPISKLKAPFELTMMFSDLREPYNVVHDPSYPQRIVHALLETHTSFAQTLCNNLQEDVVIYTLNNPELTSLKLDLGKKTLNYSEDAYNKKYFLSKTLECLPVNTQTMSYLDSIQIPSWKIDFARGEIKISPQSISVAKSLLKLDLDVIRGKKSLPQGASESESKQFVSICLLL</sequence>
<evidence type="ECO:0000313" key="3">
    <source>
        <dbReference type="EMBL" id="AYJ76757.1"/>
    </source>
</evidence>
<dbReference type="GeneID" id="65246769"/>
<dbReference type="KEGG" id="vg:65246769"/>
<dbReference type="InterPro" id="IPR053929">
    <property type="entry name" value="NS-S_WIV_bunyaviral"/>
</dbReference>
<feature type="domain" description="Nonstructural protein NS-S WIV" evidence="2">
    <location>
        <begin position="342"/>
        <end position="426"/>
    </location>
</feature>
<dbReference type="Pfam" id="PF23017">
    <property type="entry name" value="WIV_2"/>
    <property type="match status" value="1"/>
</dbReference>
<proteinExistence type="predicted"/>
<evidence type="ECO:0000259" key="1">
    <source>
        <dbReference type="Pfam" id="PF03231"/>
    </source>
</evidence>
<organism evidence="3 4">
    <name type="scientific">Alstroemeria necrotic streak virus</name>
    <dbReference type="NCBI Taxonomy" id="693450"/>
    <lineage>
        <taxon>Viruses</taxon>
        <taxon>Riboviria</taxon>
        <taxon>Orthornavirae</taxon>
        <taxon>Negarnaviricota</taxon>
        <taxon>Polyploviricotina</taxon>
        <taxon>Bunyaviricetes</taxon>
        <taxon>Elliovirales</taxon>
        <taxon>Tospoviridae</taxon>
        <taxon>Orthotospovirus</taxon>
        <taxon>Orthotospovirus alstroemerinecrosis</taxon>
    </lineage>
</organism>
<evidence type="ECO:0000313" key="4">
    <source>
        <dbReference type="Proteomes" id="UP000501057"/>
    </source>
</evidence>
<reference evidence="3 4" key="1">
    <citation type="submission" date="2017-12" db="EMBL/GenBank/DDBJ databases">
        <title>Virome of Solanum quitoense in Antioquia (Colombia).</title>
        <authorList>
            <person name="Gutierrez P."/>
            <person name="Gallo Y."/>
            <person name="Marin M."/>
        </authorList>
    </citation>
    <scope>NUCLEOTIDE SEQUENCE [LARGE SCALE GENOMIC DNA]</scope>
    <source>
        <strain evidence="3">San_Vicente3</strain>
    </source>
</reference>
<dbReference type="InterPro" id="IPR004915">
    <property type="entry name" value="NS-S_bunyaviral"/>
</dbReference>
<dbReference type="Pfam" id="PF03231">
    <property type="entry name" value="Tospov_NS-S_N"/>
    <property type="match status" value="1"/>
</dbReference>
<dbReference type="EMBL" id="MG696853">
    <property type="protein sequence ID" value="AYJ76757.1"/>
    <property type="molecule type" value="Genomic_RNA"/>
</dbReference>